<keyword evidence="1" id="KW-0378">Hydrolase</keyword>
<sequence length="374" mass="41366">MKSVAVALAGAVTVANALATPDLSERHGPPSYHHGRPGKPSSGSGWDLETFTSLVIFGDSYSDDSRLGYFINSGGDPPPVGWVEPVANKSADGGYIWGEYVSRYAGVNKYNYAVSGAVCSNDITPRYFSAIDAPFPALAQYEIPAYIADSKYVEKNGTKFMIDPPDETVYAFWDGTNDLGYYAFIQDEQVEGTDLTTYVDCMYRQMERVYNNGGRYFVLFNIAPLDLAPIYAAPPNDIGANQYWPDKPKNHTLLNGRMIEEVATVNAIFDYRTPFAVELKNRYPGAKFAVYDVHGLMLDIYNNPSDYLNGTAPLNVDGYVNHCNTTGGDCVANDSPDSFLWYDELHPSEQTERVIAMNFIDVVKGASKWATYWG</sequence>
<dbReference type="Gene3D" id="3.40.50.1110">
    <property type="entry name" value="SGNH hydrolase"/>
    <property type="match status" value="1"/>
</dbReference>
<dbReference type="Proteomes" id="UP001337655">
    <property type="component" value="Unassembled WGS sequence"/>
</dbReference>
<feature type="signal peptide" evidence="3">
    <location>
        <begin position="1"/>
        <end position="19"/>
    </location>
</feature>
<feature type="chain" id="PRO_5043844041" description="Carbohydrate esterase family 16 protein" evidence="3">
    <location>
        <begin position="20"/>
        <end position="374"/>
    </location>
</feature>
<feature type="region of interest" description="Disordered" evidence="2">
    <location>
        <begin position="21"/>
        <end position="44"/>
    </location>
</feature>
<reference evidence="4 5" key="1">
    <citation type="submission" date="2023-08" db="EMBL/GenBank/DDBJ databases">
        <title>Black Yeasts Isolated from many extreme environments.</title>
        <authorList>
            <person name="Coleine C."/>
            <person name="Stajich J.E."/>
            <person name="Selbmann L."/>
        </authorList>
    </citation>
    <scope>NUCLEOTIDE SEQUENCE [LARGE SCALE GENOMIC DNA]</scope>
    <source>
        <strain evidence="4 5">CCFEE 5935</strain>
    </source>
</reference>
<evidence type="ECO:0000256" key="3">
    <source>
        <dbReference type="SAM" id="SignalP"/>
    </source>
</evidence>
<keyword evidence="5" id="KW-1185">Reference proteome</keyword>
<evidence type="ECO:0000313" key="5">
    <source>
        <dbReference type="Proteomes" id="UP001337655"/>
    </source>
</evidence>
<name>A0AAV9P3H4_9PEZI</name>
<dbReference type="CDD" id="cd01846">
    <property type="entry name" value="fatty_acyltransferase_like"/>
    <property type="match status" value="1"/>
</dbReference>
<gene>
    <name evidence="4" type="ORF">LTR77_007935</name>
</gene>
<dbReference type="InterPro" id="IPR051058">
    <property type="entry name" value="GDSL_Est/Lipase"/>
</dbReference>
<dbReference type="Pfam" id="PF00657">
    <property type="entry name" value="Lipase_GDSL"/>
    <property type="match status" value="1"/>
</dbReference>
<accession>A0AAV9P3H4</accession>
<dbReference type="RefSeq" id="XP_064657012.1">
    <property type="nucleotide sequence ID" value="XM_064805170.1"/>
</dbReference>
<evidence type="ECO:0000313" key="4">
    <source>
        <dbReference type="EMBL" id="KAK5167204.1"/>
    </source>
</evidence>
<dbReference type="InterPro" id="IPR036514">
    <property type="entry name" value="SGNH_hydro_sf"/>
</dbReference>
<dbReference type="GeneID" id="89929269"/>
<evidence type="ECO:0000256" key="1">
    <source>
        <dbReference type="ARBA" id="ARBA00022801"/>
    </source>
</evidence>
<dbReference type="SUPFAM" id="SSF52266">
    <property type="entry name" value="SGNH hydrolase"/>
    <property type="match status" value="1"/>
</dbReference>
<dbReference type="InterPro" id="IPR001087">
    <property type="entry name" value="GDSL"/>
</dbReference>
<dbReference type="EMBL" id="JAVRRT010000012">
    <property type="protein sequence ID" value="KAK5167204.1"/>
    <property type="molecule type" value="Genomic_DNA"/>
</dbReference>
<evidence type="ECO:0000256" key="2">
    <source>
        <dbReference type="SAM" id="MobiDB-lite"/>
    </source>
</evidence>
<organism evidence="4 5">
    <name type="scientific">Saxophila tyrrhenica</name>
    <dbReference type="NCBI Taxonomy" id="1690608"/>
    <lineage>
        <taxon>Eukaryota</taxon>
        <taxon>Fungi</taxon>
        <taxon>Dikarya</taxon>
        <taxon>Ascomycota</taxon>
        <taxon>Pezizomycotina</taxon>
        <taxon>Dothideomycetes</taxon>
        <taxon>Dothideomycetidae</taxon>
        <taxon>Mycosphaerellales</taxon>
        <taxon>Extremaceae</taxon>
        <taxon>Saxophila</taxon>
    </lineage>
</organism>
<dbReference type="AlphaFoldDB" id="A0AAV9P3H4"/>
<keyword evidence="3" id="KW-0732">Signal</keyword>
<comment type="caution">
    <text evidence="4">The sequence shown here is derived from an EMBL/GenBank/DDBJ whole genome shotgun (WGS) entry which is preliminary data.</text>
</comment>
<dbReference type="PANTHER" id="PTHR45648">
    <property type="entry name" value="GDSL LIPASE/ACYLHYDROLASE FAMILY PROTEIN (AFU_ORTHOLOGUE AFUA_4G14700)"/>
    <property type="match status" value="1"/>
</dbReference>
<proteinExistence type="predicted"/>
<dbReference type="GO" id="GO:0016788">
    <property type="term" value="F:hydrolase activity, acting on ester bonds"/>
    <property type="evidence" value="ECO:0007669"/>
    <property type="project" value="InterPro"/>
</dbReference>
<evidence type="ECO:0008006" key="6">
    <source>
        <dbReference type="Google" id="ProtNLM"/>
    </source>
</evidence>
<protein>
    <recommendedName>
        <fullName evidence="6">Carbohydrate esterase family 16 protein</fullName>
    </recommendedName>
</protein>
<dbReference type="PANTHER" id="PTHR45648:SF22">
    <property type="entry name" value="GDSL LIPASE_ACYLHYDROLASE FAMILY PROTEIN (AFU_ORTHOLOGUE AFUA_4G14700)"/>
    <property type="match status" value="1"/>
</dbReference>